<evidence type="ECO:0000313" key="3">
    <source>
        <dbReference type="Proteomes" id="UP000030651"/>
    </source>
</evidence>
<gene>
    <name evidence="2" type="ORF">PFICI_13583</name>
</gene>
<sequence>MTKTPRFDDYQRLLGRFYEPLLLLLALGKTRGEHSPSPPDESSRQSIRRRFFNNIAYLCDFTKGGDSTSAIGIEERDDCYNFWVASNQPSSKIRDFVDDILNDVRKLGYEQSLRRGDEQRFTYYCIDFARQRISKEAKMLSNAFKGCIKYLEEQGQPEDVQLVSWIRSFDFQDNRALCERAYEQRKAPEMKQLAARSKTEQGESVLSDRAASFEDARHLLGRLAHHIRAPKQILEDGPRLEELLSQRYFVCQLPLCKSIAPPQADGLTTLESMLVRMLPAKDPNLHKYKEALLNLDHRVKLHDRVIGQYKSKSFQPKVHAEIQVLEYFYENNLNFIDDDRYINCSKPACYCCHLYIRHHPLGIVEPASHKNIYPNWGPPLLPEGAQDPDYPHQLHILNKMLETIRKEALTQISHQSIGPRGHRDTTTGITPTTLAGSDRQIQQVDSIKGKFGYLNISAMKVMTGKAAGKGDKDSGYSDTEKSDTGSSTSSGEQSSQLLSEIEDDSDSDTINGDGDSDRTGGATL</sequence>
<dbReference type="EMBL" id="KI912119">
    <property type="protein sequence ID" value="ETS75099.1"/>
    <property type="molecule type" value="Genomic_DNA"/>
</dbReference>
<dbReference type="Proteomes" id="UP000030651">
    <property type="component" value="Unassembled WGS sequence"/>
</dbReference>
<dbReference type="Pfam" id="PF14441">
    <property type="entry name" value="OTT_1508_deam"/>
    <property type="match status" value="1"/>
</dbReference>
<dbReference type="PANTHER" id="PTHR42037:SF1">
    <property type="match status" value="1"/>
</dbReference>
<dbReference type="PANTHER" id="PTHR42037">
    <property type="match status" value="1"/>
</dbReference>
<dbReference type="OrthoDB" id="3251507at2759"/>
<dbReference type="eggNOG" id="ENOG502SKGQ">
    <property type="taxonomic scope" value="Eukaryota"/>
</dbReference>
<keyword evidence="3" id="KW-1185">Reference proteome</keyword>
<feature type="compositionally biased region" description="Low complexity" evidence="1">
    <location>
        <begin position="484"/>
        <end position="499"/>
    </location>
</feature>
<dbReference type="STRING" id="1229662.W3WMU6"/>
<name>W3WMU6_PESFW</name>
<protein>
    <submittedName>
        <fullName evidence="2">Uncharacterized protein</fullName>
    </submittedName>
</protein>
<reference evidence="3" key="1">
    <citation type="journal article" date="2015" name="BMC Genomics">
        <title>Genomic and transcriptomic analysis of the endophytic fungus Pestalotiopsis fici reveals its lifestyle and high potential for synthesis of natural products.</title>
        <authorList>
            <person name="Wang X."/>
            <person name="Zhang X."/>
            <person name="Liu L."/>
            <person name="Xiang M."/>
            <person name="Wang W."/>
            <person name="Sun X."/>
            <person name="Che Y."/>
            <person name="Guo L."/>
            <person name="Liu G."/>
            <person name="Guo L."/>
            <person name="Wang C."/>
            <person name="Yin W.B."/>
            <person name="Stadler M."/>
            <person name="Zhang X."/>
            <person name="Liu X."/>
        </authorList>
    </citation>
    <scope>NUCLEOTIDE SEQUENCE [LARGE SCALE GENOMIC DNA]</scope>
    <source>
        <strain evidence="3">W106-1 / CGMCC3.15140</strain>
    </source>
</reference>
<dbReference type="InParanoid" id="W3WMU6"/>
<proteinExistence type="predicted"/>
<feature type="region of interest" description="Disordered" evidence="1">
    <location>
        <begin position="465"/>
        <end position="524"/>
    </location>
</feature>
<evidence type="ECO:0000313" key="2">
    <source>
        <dbReference type="EMBL" id="ETS75099.1"/>
    </source>
</evidence>
<dbReference type="GeneID" id="19278596"/>
<feature type="compositionally biased region" description="Basic and acidic residues" evidence="1">
    <location>
        <begin position="468"/>
        <end position="483"/>
    </location>
</feature>
<dbReference type="KEGG" id="pfy:PFICI_13583"/>
<dbReference type="OMA" id="YICDYRK"/>
<accession>W3WMU6</accession>
<evidence type="ECO:0000256" key="1">
    <source>
        <dbReference type="SAM" id="MobiDB-lite"/>
    </source>
</evidence>
<organism evidence="2 3">
    <name type="scientific">Pestalotiopsis fici (strain W106-1 / CGMCC3.15140)</name>
    <dbReference type="NCBI Taxonomy" id="1229662"/>
    <lineage>
        <taxon>Eukaryota</taxon>
        <taxon>Fungi</taxon>
        <taxon>Dikarya</taxon>
        <taxon>Ascomycota</taxon>
        <taxon>Pezizomycotina</taxon>
        <taxon>Sordariomycetes</taxon>
        <taxon>Xylariomycetidae</taxon>
        <taxon>Amphisphaeriales</taxon>
        <taxon>Sporocadaceae</taxon>
        <taxon>Pestalotiopsis</taxon>
    </lineage>
</organism>
<dbReference type="AlphaFoldDB" id="W3WMU6"/>
<dbReference type="RefSeq" id="XP_007840355.1">
    <property type="nucleotide sequence ID" value="XM_007842164.1"/>
</dbReference>
<feature type="region of interest" description="Disordered" evidence="1">
    <location>
        <begin position="412"/>
        <end position="440"/>
    </location>
</feature>
<dbReference type="InterPro" id="IPR027796">
    <property type="entry name" value="OTT_1508_deam-like"/>
</dbReference>
<dbReference type="HOGENOM" id="CLU_027514_1_0_1"/>